<dbReference type="VEuPathDB" id="CryptoDB:Cvel_35274"/>
<sequence>MMPKKMVNDHPFSPKSLLMKQEETDMDKQVKRDLSTLTESDLSISNFAPALPKAKATAKARVSAVATSTTITTTHKHTVKGELKPTTISTSIGLNKEANKDTPQATKEH</sequence>
<feature type="region of interest" description="Disordered" evidence="1">
    <location>
        <begin position="1"/>
        <end position="26"/>
    </location>
</feature>
<dbReference type="EMBL" id="CDMZ01004902">
    <property type="protein sequence ID" value="CEM51289.1"/>
    <property type="molecule type" value="Genomic_DNA"/>
</dbReference>
<name>A0A0G4I2X0_9ALVE</name>
<evidence type="ECO:0000256" key="1">
    <source>
        <dbReference type="SAM" id="MobiDB-lite"/>
    </source>
</evidence>
<feature type="region of interest" description="Disordered" evidence="1">
    <location>
        <begin position="71"/>
        <end position="109"/>
    </location>
</feature>
<reference evidence="2" key="1">
    <citation type="submission" date="2014-11" db="EMBL/GenBank/DDBJ databases">
        <authorList>
            <person name="Otto D Thomas"/>
            <person name="Naeem Raeece"/>
        </authorList>
    </citation>
    <scope>NUCLEOTIDE SEQUENCE</scope>
</reference>
<evidence type="ECO:0000313" key="2">
    <source>
        <dbReference type="EMBL" id="CEM51289.1"/>
    </source>
</evidence>
<accession>A0A0G4I2X0</accession>
<protein>
    <submittedName>
        <fullName evidence="2">Uncharacterized protein</fullName>
    </submittedName>
</protein>
<dbReference type="AlphaFoldDB" id="A0A0G4I2X0"/>
<organism evidence="2">
    <name type="scientific">Chromera velia CCMP2878</name>
    <dbReference type="NCBI Taxonomy" id="1169474"/>
    <lineage>
        <taxon>Eukaryota</taxon>
        <taxon>Sar</taxon>
        <taxon>Alveolata</taxon>
        <taxon>Colpodellida</taxon>
        <taxon>Chromeraceae</taxon>
        <taxon>Chromera</taxon>
    </lineage>
</organism>
<gene>
    <name evidence="2" type="ORF">Cvel_35274</name>
</gene>
<proteinExistence type="predicted"/>